<reference evidence="5 6" key="2">
    <citation type="submission" date="2019-01" db="EMBL/GenBank/DDBJ databases">
        <title>A chromosome length genome reference of the Java medaka (oryzias javanicus).</title>
        <authorList>
            <person name="Herpin A."/>
            <person name="Takehana Y."/>
            <person name="Naruse K."/>
            <person name="Ansai S."/>
            <person name="Kawaguchi M."/>
        </authorList>
    </citation>
    <scope>NUCLEOTIDE SEQUENCE [LARGE SCALE GENOMIC DNA]</scope>
    <source>
        <strain evidence="5">RS831</strain>
        <tissue evidence="5">Whole body</tissue>
    </source>
</reference>
<dbReference type="AlphaFoldDB" id="A0A3S2P7B7"/>
<dbReference type="PANTHER" id="PTHR10500:SF7">
    <property type="entry name" value="BETA-MICROSEMINOPROTEIN"/>
    <property type="match status" value="1"/>
</dbReference>
<dbReference type="GO" id="GO:0005576">
    <property type="term" value="C:extracellular region"/>
    <property type="evidence" value="ECO:0007669"/>
    <property type="project" value="UniProtKB-SubCell"/>
</dbReference>
<keyword evidence="3" id="KW-0964">Secreted</keyword>
<name>A0A3S2P7B7_ORYJA</name>
<gene>
    <name evidence="5" type="ORF">OJAV_G00091310</name>
</gene>
<evidence type="ECO:0000256" key="1">
    <source>
        <dbReference type="ARBA" id="ARBA00004613"/>
    </source>
</evidence>
<evidence type="ECO:0000256" key="3">
    <source>
        <dbReference type="ARBA" id="ARBA00022525"/>
    </source>
</evidence>
<dbReference type="Gene3D" id="2.10.70.10">
    <property type="entry name" value="Complement Module, domain 1"/>
    <property type="match status" value="1"/>
</dbReference>
<dbReference type="Proteomes" id="UP000283210">
    <property type="component" value="Chromosome 9"/>
</dbReference>
<dbReference type="EMBL" id="CM012445">
    <property type="protein sequence ID" value="RVE68353.1"/>
    <property type="molecule type" value="Genomic_DNA"/>
</dbReference>
<keyword evidence="6" id="KW-1185">Reference proteome</keyword>
<accession>A0A3S2P7B7</accession>
<dbReference type="PANTHER" id="PTHR10500">
    <property type="entry name" value="BETA-MICROSEMINOPROTEIN"/>
    <property type="match status" value="1"/>
</dbReference>
<dbReference type="Gene3D" id="2.20.25.590">
    <property type="match status" value="1"/>
</dbReference>
<keyword evidence="4" id="KW-1015">Disulfide bond</keyword>
<protein>
    <submittedName>
        <fullName evidence="5">Uncharacterized protein</fullName>
    </submittedName>
</protein>
<reference evidence="5 6" key="1">
    <citation type="submission" date="2018-11" db="EMBL/GenBank/DDBJ databases">
        <authorList>
            <person name="Lopez-Roques C."/>
            <person name="Donnadieu C."/>
            <person name="Bouchez O."/>
            <person name="Klopp C."/>
            <person name="Cabau C."/>
            <person name="Zahm M."/>
        </authorList>
    </citation>
    <scope>NUCLEOTIDE SEQUENCE [LARGE SCALE GENOMIC DNA]</scope>
    <source>
        <strain evidence="5">RS831</strain>
        <tissue evidence="5">Whole body</tissue>
    </source>
</reference>
<comment type="similarity">
    <text evidence="2">Belongs to the beta-microseminoprotein family.</text>
</comment>
<evidence type="ECO:0000256" key="2">
    <source>
        <dbReference type="ARBA" id="ARBA00010352"/>
    </source>
</evidence>
<evidence type="ECO:0000313" key="6">
    <source>
        <dbReference type="Proteomes" id="UP000283210"/>
    </source>
</evidence>
<comment type="subcellular location">
    <subcellularLocation>
        <location evidence="1">Secreted</location>
    </subcellularLocation>
</comment>
<sequence length="183" mass="20687">MANLRSCLDYPGRCCSTNFYTWPGDVYCYNGYKPNLHPLLDGTERLLKFFQRSASVPCQKFPEPVTFKRHCSWGHETLHPKAITPSPHHVLSLANAHCFFMRVDPDATHCQDESDGSWHAVGSSWISNCMNCTCFSCCSTYAIPWIFPEEDCESVFDNSTCEYIVRRKDDPSVLCPVTGAVGK</sequence>
<evidence type="ECO:0000313" key="5">
    <source>
        <dbReference type="EMBL" id="RVE68353.1"/>
    </source>
</evidence>
<proteinExistence type="inferred from homology"/>
<dbReference type="InterPro" id="IPR008735">
    <property type="entry name" value="PSP94"/>
</dbReference>
<evidence type="ECO:0000256" key="4">
    <source>
        <dbReference type="ARBA" id="ARBA00023157"/>
    </source>
</evidence>
<dbReference type="Pfam" id="PF05825">
    <property type="entry name" value="PSP94"/>
    <property type="match status" value="1"/>
</dbReference>
<organism evidence="5 6">
    <name type="scientific">Oryzias javanicus</name>
    <name type="common">Javanese ricefish</name>
    <name type="synonym">Aplocheilus javanicus</name>
    <dbReference type="NCBI Taxonomy" id="123683"/>
    <lineage>
        <taxon>Eukaryota</taxon>
        <taxon>Metazoa</taxon>
        <taxon>Chordata</taxon>
        <taxon>Craniata</taxon>
        <taxon>Vertebrata</taxon>
        <taxon>Euteleostomi</taxon>
        <taxon>Actinopterygii</taxon>
        <taxon>Neopterygii</taxon>
        <taxon>Teleostei</taxon>
        <taxon>Neoteleostei</taxon>
        <taxon>Acanthomorphata</taxon>
        <taxon>Ovalentaria</taxon>
        <taxon>Atherinomorphae</taxon>
        <taxon>Beloniformes</taxon>
        <taxon>Adrianichthyidae</taxon>
        <taxon>Oryziinae</taxon>
        <taxon>Oryzias</taxon>
    </lineage>
</organism>
<dbReference type="OrthoDB" id="6076852at2759"/>